<dbReference type="KEGG" id="nou:Natoc_2020"/>
<dbReference type="InterPro" id="IPR019235">
    <property type="entry name" value="DUF2178_TM"/>
</dbReference>
<evidence type="ECO:0000313" key="3">
    <source>
        <dbReference type="Proteomes" id="UP000010878"/>
    </source>
</evidence>
<dbReference type="EMBL" id="CP003929">
    <property type="protein sequence ID" value="AGB37806.1"/>
    <property type="molecule type" value="Genomic_DNA"/>
</dbReference>
<evidence type="ECO:0000313" key="2">
    <source>
        <dbReference type="EMBL" id="AGB37806.1"/>
    </source>
</evidence>
<keyword evidence="1" id="KW-0812">Transmembrane</keyword>
<feature type="transmembrane region" description="Helical" evidence="1">
    <location>
        <begin position="18"/>
        <end position="38"/>
    </location>
</feature>
<proteinExistence type="predicted"/>
<sequence length="139" mass="15212">MNTTLNSVGITKRTYERIAWILVGFGCLGLWSGLYFGAQLAGTIIYLVAVWAMMGIVFGLPRVTETHLSDERDEAYHNRASGLMFSIAAIGTISVVPVLYVLDAGGYFTITSTMWGGIYVLSALALLYGLCYGIVLWRN</sequence>
<dbReference type="Proteomes" id="UP000010878">
    <property type="component" value="Chromosome"/>
</dbReference>
<dbReference type="Pfam" id="PF09946">
    <property type="entry name" value="DUF2178"/>
    <property type="match status" value="1"/>
</dbReference>
<dbReference type="HOGENOM" id="CLU_147800_0_0_2"/>
<keyword evidence="3" id="KW-1185">Reference proteome</keyword>
<accession>L0JYI8</accession>
<feature type="transmembrane region" description="Helical" evidence="1">
    <location>
        <begin position="114"/>
        <end position="137"/>
    </location>
</feature>
<reference evidence="2 3" key="1">
    <citation type="submission" date="2012-11" db="EMBL/GenBank/DDBJ databases">
        <title>FINISHED of Natronococcus occultus SP4, DSM 3396.</title>
        <authorList>
            <consortium name="DOE Joint Genome Institute"/>
            <person name="Eisen J."/>
            <person name="Huntemann M."/>
            <person name="Wei C.-L."/>
            <person name="Han J."/>
            <person name="Detter J.C."/>
            <person name="Han C."/>
            <person name="Tapia R."/>
            <person name="Chen A."/>
            <person name="Kyrpides N."/>
            <person name="Mavromatis K."/>
            <person name="Markowitz V."/>
            <person name="Szeto E."/>
            <person name="Ivanova N."/>
            <person name="Mikhailova N."/>
            <person name="Ovchinnikova G."/>
            <person name="Pagani I."/>
            <person name="Pati A."/>
            <person name="Goodwin L."/>
            <person name="Nordberg H.P."/>
            <person name="Cantor M.N."/>
            <person name="Hua S.X."/>
            <person name="Woyke T."/>
            <person name="Eisen J."/>
            <person name="Klenk H.-P."/>
            <person name="Klenk H.-P."/>
        </authorList>
    </citation>
    <scope>NUCLEOTIDE SEQUENCE [LARGE SCALE GENOMIC DNA]</scope>
    <source>
        <strain evidence="2 3">SP4</strain>
    </source>
</reference>
<name>L0JYI8_9EURY</name>
<dbReference type="AlphaFoldDB" id="L0JYI8"/>
<dbReference type="RefSeq" id="WP_015321250.1">
    <property type="nucleotide sequence ID" value="NC_019974.1"/>
</dbReference>
<organism evidence="2 3">
    <name type="scientific">Natronococcus occultus SP4</name>
    <dbReference type="NCBI Taxonomy" id="694430"/>
    <lineage>
        <taxon>Archaea</taxon>
        <taxon>Methanobacteriati</taxon>
        <taxon>Methanobacteriota</taxon>
        <taxon>Stenosarchaea group</taxon>
        <taxon>Halobacteria</taxon>
        <taxon>Halobacteriales</taxon>
        <taxon>Natrialbaceae</taxon>
        <taxon>Natronococcus</taxon>
    </lineage>
</organism>
<feature type="transmembrane region" description="Helical" evidence="1">
    <location>
        <begin position="44"/>
        <end position="61"/>
    </location>
</feature>
<dbReference type="OrthoDB" id="339577at2157"/>
<dbReference type="eggNOG" id="arCOG08181">
    <property type="taxonomic scope" value="Archaea"/>
</dbReference>
<gene>
    <name evidence="2" type="ORF">Natoc_2020</name>
</gene>
<feature type="transmembrane region" description="Helical" evidence="1">
    <location>
        <begin position="82"/>
        <end position="102"/>
    </location>
</feature>
<keyword evidence="1" id="KW-1133">Transmembrane helix</keyword>
<dbReference type="STRING" id="694430.Natoc_2020"/>
<evidence type="ECO:0000256" key="1">
    <source>
        <dbReference type="SAM" id="Phobius"/>
    </source>
</evidence>
<evidence type="ECO:0008006" key="4">
    <source>
        <dbReference type="Google" id="ProtNLM"/>
    </source>
</evidence>
<keyword evidence="1" id="KW-0472">Membrane</keyword>
<dbReference type="GeneID" id="14405104"/>
<protein>
    <recommendedName>
        <fullName evidence="4">DUF2178 domain-containing protein</fullName>
    </recommendedName>
</protein>